<dbReference type="EMBL" id="UYRR01009551">
    <property type="protein sequence ID" value="VDK24958.1"/>
    <property type="molecule type" value="Genomic_DNA"/>
</dbReference>
<evidence type="ECO:0000313" key="3">
    <source>
        <dbReference type="Proteomes" id="UP000267096"/>
    </source>
</evidence>
<dbReference type="Proteomes" id="UP000267096">
    <property type="component" value="Unassembled WGS sequence"/>
</dbReference>
<proteinExistence type="predicted"/>
<keyword evidence="1" id="KW-0217">Developmental protein</keyword>
<dbReference type="PANTHER" id="PTHR46706:SF12">
    <property type="entry name" value="PROTEIN QUA-1-RELATED"/>
    <property type="match status" value="1"/>
</dbReference>
<name>A0A0M3JCE0_ANISI</name>
<evidence type="ECO:0000313" key="2">
    <source>
        <dbReference type="EMBL" id="VDK24958.1"/>
    </source>
</evidence>
<evidence type="ECO:0000256" key="1">
    <source>
        <dbReference type="ARBA" id="ARBA00022473"/>
    </source>
</evidence>
<sequence>VLPGGQPLLGCARPSCFGWADTVKEATDLPWFYRINNISDGFLRERDADHLRQIHRAGRDVAHISVCEPGYSSFSCDGDNQWVGGIGPAVDVPGEP</sequence>
<dbReference type="AlphaFoldDB" id="A0A0M3JCE0"/>
<gene>
    <name evidence="2" type="ORF">ASIM_LOCUS5073</name>
</gene>
<dbReference type="InterPro" id="IPR052140">
    <property type="entry name" value="Dev_Signal_Hedgehog-like"/>
</dbReference>
<dbReference type="OrthoDB" id="5212at2759"/>
<evidence type="ECO:0000313" key="4">
    <source>
        <dbReference type="WBParaSite" id="ASIM_0000527001-mRNA-1"/>
    </source>
</evidence>
<protein>
    <submittedName>
        <fullName evidence="4">Radical SAM protein</fullName>
    </submittedName>
</protein>
<accession>A0A0M3JCE0</accession>
<reference evidence="4" key="1">
    <citation type="submission" date="2017-02" db="UniProtKB">
        <authorList>
            <consortium name="WormBaseParasite"/>
        </authorList>
    </citation>
    <scope>IDENTIFICATION</scope>
</reference>
<keyword evidence="3" id="KW-1185">Reference proteome</keyword>
<dbReference type="WBParaSite" id="ASIM_0000527001-mRNA-1">
    <property type="protein sequence ID" value="ASIM_0000527001-mRNA-1"/>
    <property type="gene ID" value="ASIM_0000527001"/>
</dbReference>
<organism evidence="4">
    <name type="scientific">Anisakis simplex</name>
    <name type="common">Herring worm</name>
    <dbReference type="NCBI Taxonomy" id="6269"/>
    <lineage>
        <taxon>Eukaryota</taxon>
        <taxon>Metazoa</taxon>
        <taxon>Ecdysozoa</taxon>
        <taxon>Nematoda</taxon>
        <taxon>Chromadorea</taxon>
        <taxon>Rhabditida</taxon>
        <taxon>Spirurina</taxon>
        <taxon>Ascaridomorpha</taxon>
        <taxon>Ascaridoidea</taxon>
        <taxon>Anisakidae</taxon>
        <taxon>Anisakis</taxon>
        <taxon>Anisakis simplex complex</taxon>
    </lineage>
</organism>
<dbReference type="PANTHER" id="PTHR46706">
    <property type="entry name" value="PROTEIN QUA-1-RELATED"/>
    <property type="match status" value="1"/>
</dbReference>
<reference evidence="2 3" key="2">
    <citation type="submission" date="2018-11" db="EMBL/GenBank/DDBJ databases">
        <authorList>
            <consortium name="Pathogen Informatics"/>
        </authorList>
    </citation>
    <scope>NUCLEOTIDE SEQUENCE [LARGE SCALE GENOMIC DNA]</scope>
</reference>